<reference evidence="1" key="2">
    <citation type="submission" date="2019-06" db="EMBL/GenBank/DDBJ databases">
        <title>Genomics analysis of Aphanomyces spp. identifies a new class of oomycete effector associated with host adaptation.</title>
        <authorList>
            <person name="Gaulin E."/>
        </authorList>
    </citation>
    <scope>NUCLEOTIDE SEQUENCE</scope>
    <source>
        <strain evidence="1">CBS 578.67</strain>
    </source>
</reference>
<dbReference type="InterPro" id="IPR050648">
    <property type="entry name" value="F-box_LRR-repeat"/>
</dbReference>
<dbReference type="Proteomes" id="UP000332933">
    <property type="component" value="Unassembled WGS sequence"/>
</dbReference>
<protein>
    <submittedName>
        <fullName evidence="2">Aste57867_16519 protein</fullName>
    </submittedName>
</protein>
<reference evidence="2 3" key="1">
    <citation type="submission" date="2019-03" db="EMBL/GenBank/DDBJ databases">
        <authorList>
            <person name="Gaulin E."/>
            <person name="Dumas B."/>
        </authorList>
    </citation>
    <scope>NUCLEOTIDE SEQUENCE [LARGE SCALE GENOMIC DNA]</scope>
    <source>
        <strain evidence="2">CBS 568.67</strain>
    </source>
</reference>
<dbReference type="PANTHER" id="PTHR13382">
    <property type="entry name" value="MITOCHONDRIAL ATP SYNTHASE COUPLING FACTOR B"/>
    <property type="match status" value="1"/>
</dbReference>
<organism evidence="2 3">
    <name type="scientific">Aphanomyces stellatus</name>
    <dbReference type="NCBI Taxonomy" id="120398"/>
    <lineage>
        <taxon>Eukaryota</taxon>
        <taxon>Sar</taxon>
        <taxon>Stramenopiles</taxon>
        <taxon>Oomycota</taxon>
        <taxon>Saprolegniomycetes</taxon>
        <taxon>Saprolegniales</taxon>
        <taxon>Verrucalvaceae</taxon>
        <taxon>Aphanomyces</taxon>
    </lineage>
</organism>
<name>A0A485L5M5_9STRA</name>
<dbReference type="EMBL" id="VJMH01005890">
    <property type="protein sequence ID" value="KAF0692401.1"/>
    <property type="molecule type" value="Genomic_DNA"/>
</dbReference>
<accession>A0A485L5M5</accession>
<evidence type="ECO:0000313" key="1">
    <source>
        <dbReference type="EMBL" id="KAF0692401.1"/>
    </source>
</evidence>
<dbReference type="Gene3D" id="3.80.10.10">
    <property type="entry name" value="Ribonuclease Inhibitor"/>
    <property type="match status" value="1"/>
</dbReference>
<gene>
    <name evidence="2" type="primary">Aste57867_16519</name>
    <name evidence="1" type="ORF">As57867_016462</name>
    <name evidence="2" type="ORF">ASTE57867_16519</name>
</gene>
<sequence>MAKSFKRDWGSPSSKMARYEAERAIERDVARATAASAPQLRQRSVAQIMQMSRLRLEQRRLPTATTTATAQTSREATTAIPSTRAIQKFLDRTHSLRLPSTTPATLRERCLHVLAQHLDAYDASGGVIQEAMQWLESTSILRLSRLSVFYGTMTDENAAYVCTPSPEALCLGRVNVEAVLPSMTPQAKPISVNDDDENGDATECWEDLVEDSTAGMHWSGCPNLRHLELVQCHQISPAFLAEFQHLTSLSLVGCSDLDAVDANLLLHLPPRLESLSIIACNWLTLDMLQALVSQLDRLGSPQQLTCLRVWGCGSIPVSAQQTWTELAPHIQIDIRDHLPSHK</sequence>
<dbReference type="AlphaFoldDB" id="A0A485L5M5"/>
<dbReference type="InterPro" id="IPR032675">
    <property type="entry name" value="LRR_dom_sf"/>
</dbReference>
<dbReference type="EMBL" id="CAADRA010005911">
    <property type="protein sequence ID" value="VFT93293.1"/>
    <property type="molecule type" value="Genomic_DNA"/>
</dbReference>
<keyword evidence="3" id="KW-1185">Reference proteome</keyword>
<dbReference type="GO" id="GO:0005737">
    <property type="term" value="C:cytoplasm"/>
    <property type="evidence" value="ECO:0007669"/>
    <property type="project" value="TreeGrafter"/>
</dbReference>
<evidence type="ECO:0000313" key="3">
    <source>
        <dbReference type="Proteomes" id="UP000332933"/>
    </source>
</evidence>
<evidence type="ECO:0000313" key="2">
    <source>
        <dbReference type="EMBL" id="VFT93293.1"/>
    </source>
</evidence>
<dbReference type="SUPFAM" id="SSF52047">
    <property type="entry name" value="RNI-like"/>
    <property type="match status" value="1"/>
</dbReference>
<proteinExistence type="predicted"/>